<evidence type="ECO:0000256" key="6">
    <source>
        <dbReference type="PIRSR" id="PIRSR600888-3"/>
    </source>
</evidence>
<dbReference type="UniPathway" id="UPA00124"/>
<dbReference type="GO" id="GO:0008830">
    <property type="term" value="F:dTDP-4-dehydrorhamnose 3,5-epimerase activity"/>
    <property type="evidence" value="ECO:0007669"/>
    <property type="project" value="UniProtKB-UniRule"/>
</dbReference>
<evidence type="ECO:0000256" key="1">
    <source>
        <dbReference type="ARBA" id="ARBA00001298"/>
    </source>
</evidence>
<comment type="subunit">
    <text evidence="7">Homodimer.</text>
</comment>
<comment type="catalytic activity">
    <reaction evidence="1 7">
        <text>dTDP-4-dehydro-6-deoxy-alpha-D-glucose = dTDP-4-dehydro-beta-L-rhamnose</text>
        <dbReference type="Rhea" id="RHEA:16969"/>
        <dbReference type="ChEBI" id="CHEBI:57649"/>
        <dbReference type="ChEBI" id="CHEBI:62830"/>
        <dbReference type="EC" id="5.1.3.13"/>
    </reaction>
</comment>
<dbReference type="InterPro" id="IPR000888">
    <property type="entry name" value="RmlC-like"/>
</dbReference>
<dbReference type="Gene3D" id="2.60.120.10">
    <property type="entry name" value="Jelly Rolls"/>
    <property type="match status" value="1"/>
</dbReference>
<evidence type="ECO:0000256" key="4">
    <source>
        <dbReference type="ARBA" id="ARBA00019595"/>
    </source>
</evidence>
<feature type="active site" description="Proton acceptor" evidence="5">
    <location>
        <position position="61"/>
    </location>
</feature>
<reference evidence="8 9" key="1">
    <citation type="submission" date="2016-10" db="EMBL/GenBank/DDBJ databases">
        <authorList>
            <person name="de Groot N.N."/>
        </authorList>
    </citation>
    <scope>NUCLEOTIDE SEQUENCE [LARGE SCALE GENOMIC DNA]</scope>
    <source>
        <strain>GEY</strain>
        <strain evidence="9">DSM 9560</strain>
    </source>
</reference>
<dbReference type="EC" id="5.1.3.13" evidence="3 7"/>
<name>A0A1I2CNH6_9BACT</name>
<feature type="site" description="Participates in a stacking interaction with the thymidine ring of dTDP-4-oxo-6-deoxyglucose" evidence="6">
    <location>
        <position position="137"/>
    </location>
</feature>
<dbReference type="GO" id="GO:0005829">
    <property type="term" value="C:cytosol"/>
    <property type="evidence" value="ECO:0007669"/>
    <property type="project" value="TreeGrafter"/>
</dbReference>
<evidence type="ECO:0000256" key="7">
    <source>
        <dbReference type="RuleBase" id="RU364069"/>
    </source>
</evidence>
<protein>
    <recommendedName>
        <fullName evidence="4 7">dTDP-4-dehydrorhamnose 3,5-epimerase</fullName>
        <ecNumber evidence="3 7">5.1.3.13</ecNumber>
    </recommendedName>
    <alternativeName>
        <fullName evidence="7">Thymidine diphospho-4-keto-rhamnose 3,5-epimerase</fullName>
    </alternativeName>
</protein>
<dbReference type="InterPro" id="IPR011051">
    <property type="entry name" value="RmlC_Cupin_sf"/>
</dbReference>
<dbReference type="Pfam" id="PF00908">
    <property type="entry name" value="dTDP_sugar_isom"/>
    <property type="match status" value="1"/>
</dbReference>
<keyword evidence="9" id="KW-1185">Reference proteome</keyword>
<dbReference type="Proteomes" id="UP000199513">
    <property type="component" value="Unassembled WGS sequence"/>
</dbReference>
<comment type="similarity">
    <text evidence="7">Belongs to the dTDP-4-dehydrorhamnose 3,5-epimerase family.</text>
</comment>
<evidence type="ECO:0000256" key="5">
    <source>
        <dbReference type="PIRSR" id="PIRSR600888-1"/>
    </source>
</evidence>
<dbReference type="SUPFAM" id="SSF51182">
    <property type="entry name" value="RmlC-like cupins"/>
    <property type="match status" value="1"/>
</dbReference>
<dbReference type="EMBL" id="FONY01000005">
    <property type="protein sequence ID" value="SFE69856.1"/>
    <property type="molecule type" value="Genomic_DNA"/>
</dbReference>
<sequence length="182" mass="20969">MFIPTEFEGLWIIEPKVFSDARGYFYESFNQQVFEKETGISINFVQDNQSLSSFGVLRGLHLQFGEYAQAKLVRVLSGEVLDVVVDVRPDSPTFGKSFSILLSANNKKQLFIPRGFAHGFVVTSDTAEFFYKCDNFYAPQYEGGIIYNDTELAIDWQVEEKLLIVSERDRKLPTFREFCRKV</sequence>
<keyword evidence="7" id="KW-0413">Isomerase</keyword>
<dbReference type="PANTHER" id="PTHR21047:SF2">
    <property type="entry name" value="THYMIDINE DIPHOSPHO-4-KETO-RHAMNOSE 3,5-EPIMERASE"/>
    <property type="match status" value="1"/>
</dbReference>
<evidence type="ECO:0000256" key="3">
    <source>
        <dbReference type="ARBA" id="ARBA00012098"/>
    </source>
</evidence>
<proteinExistence type="inferred from homology"/>
<gene>
    <name evidence="8" type="ORF">SAMN04488541_100587</name>
</gene>
<dbReference type="OrthoDB" id="9800680at2"/>
<evidence type="ECO:0000313" key="8">
    <source>
        <dbReference type="EMBL" id="SFE69856.1"/>
    </source>
</evidence>
<dbReference type="PANTHER" id="PTHR21047">
    <property type="entry name" value="DTDP-6-DEOXY-D-GLUCOSE-3,5 EPIMERASE"/>
    <property type="match status" value="1"/>
</dbReference>
<feature type="active site" description="Proton donor" evidence="5">
    <location>
        <position position="131"/>
    </location>
</feature>
<accession>A0A1I2CNH6</accession>
<comment type="function">
    <text evidence="2 7">Catalyzes the epimerization of the C3' and C5'positions of dTDP-6-deoxy-D-xylo-4-hexulose, forming dTDP-6-deoxy-L-lyxo-4-hexulose.</text>
</comment>
<dbReference type="GO" id="GO:0019305">
    <property type="term" value="P:dTDP-rhamnose biosynthetic process"/>
    <property type="evidence" value="ECO:0007669"/>
    <property type="project" value="UniProtKB-UniRule"/>
</dbReference>
<dbReference type="STRING" id="1003.SAMN04488541_100587"/>
<dbReference type="RefSeq" id="WP_091540534.1">
    <property type="nucleotide sequence ID" value="NZ_FONY01000005.1"/>
</dbReference>
<dbReference type="InterPro" id="IPR014710">
    <property type="entry name" value="RmlC-like_jellyroll"/>
</dbReference>
<dbReference type="GO" id="GO:0000271">
    <property type="term" value="P:polysaccharide biosynthetic process"/>
    <property type="evidence" value="ECO:0007669"/>
    <property type="project" value="TreeGrafter"/>
</dbReference>
<comment type="pathway">
    <text evidence="7">Carbohydrate biosynthesis; dTDP-L-rhamnose biosynthesis.</text>
</comment>
<dbReference type="NCBIfam" id="TIGR01221">
    <property type="entry name" value="rmlC"/>
    <property type="match status" value="1"/>
</dbReference>
<evidence type="ECO:0000256" key="2">
    <source>
        <dbReference type="ARBA" id="ARBA00001997"/>
    </source>
</evidence>
<dbReference type="AlphaFoldDB" id="A0A1I2CNH6"/>
<dbReference type="CDD" id="cd00438">
    <property type="entry name" value="cupin_RmlC"/>
    <property type="match status" value="1"/>
</dbReference>
<organism evidence="8 9">
    <name type="scientific">Thermoflexibacter ruber</name>
    <dbReference type="NCBI Taxonomy" id="1003"/>
    <lineage>
        <taxon>Bacteria</taxon>
        <taxon>Pseudomonadati</taxon>
        <taxon>Bacteroidota</taxon>
        <taxon>Cytophagia</taxon>
        <taxon>Cytophagales</taxon>
        <taxon>Thermoflexibacteraceae</taxon>
        <taxon>Thermoflexibacter</taxon>
    </lineage>
</organism>
<evidence type="ECO:0000313" key="9">
    <source>
        <dbReference type="Proteomes" id="UP000199513"/>
    </source>
</evidence>